<comment type="caution">
    <text evidence="2">The sequence shown here is derived from an EMBL/GenBank/DDBJ whole genome shotgun (WGS) entry which is preliminary data.</text>
</comment>
<evidence type="ECO:0000313" key="3">
    <source>
        <dbReference type="Proteomes" id="UP000184233"/>
    </source>
</evidence>
<evidence type="ECO:0000259" key="1">
    <source>
        <dbReference type="PROSITE" id="PS51462"/>
    </source>
</evidence>
<dbReference type="PROSITE" id="PS51462">
    <property type="entry name" value="NUDIX"/>
    <property type="match status" value="1"/>
</dbReference>
<dbReference type="Proteomes" id="UP000184233">
    <property type="component" value="Unassembled WGS sequence"/>
</dbReference>
<evidence type="ECO:0000313" key="2">
    <source>
        <dbReference type="EMBL" id="OJX61375.1"/>
    </source>
</evidence>
<sequence>MNGERARNELLSSLGEYRSRYPEEGEVVDRVMEFVSREPGCFERSTAEGHITGSAWVVDPSGERTLLTHHRKLGKWLQLGGHADGDGNVLRVAVTEAREESGIDDYEAVTDDIFDVDVHPIPARGSDAGHLHFDVRYALRAGHTDHVVSGESHDLAWVPIRELERYTTEDSMLRMARKWLELSASQRT</sequence>
<dbReference type="EMBL" id="MKVH01000002">
    <property type="protein sequence ID" value="OJX61375.1"/>
    <property type="molecule type" value="Genomic_DNA"/>
</dbReference>
<dbReference type="InterPro" id="IPR000086">
    <property type="entry name" value="NUDIX_hydrolase_dom"/>
</dbReference>
<dbReference type="CDD" id="cd03674">
    <property type="entry name" value="NUDIX_Hydrolase"/>
    <property type="match status" value="1"/>
</dbReference>
<dbReference type="Gene3D" id="3.90.79.10">
    <property type="entry name" value="Nucleoside Triphosphate Pyrophosphohydrolase"/>
    <property type="match status" value="1"/>
</dbReference>
<accession>A0A1M3L725</accession>
<name>A0A1M3L725_9BACT</name>
<dbReference type="SUPFAM" id="SSF55811">
    <property type="entry name" value="Nudix"/>
    <property type="match status" value="1"/>
</dbReference>
<gene>
    <name evidence="2" type="ORF">BGO89_01515</name>
</gene>
<dbReference type="Pfam" id="PF00293">
    <property type="entry name" value="NUDIX"/>
    <property type="match status" value="1"/>
</dbReference>
<proteinExistence type="predicted"/>
<protein>
    <recommendedName>
        <fullName evidence="1">Nudix hydrolase domain-containing protein</fullName>
    </recommendedName>
</protein>
<dbReference type="AlphaFoldDB" id="A0A1M3L725"/>
<organism evidence="2 3">
    <name type="scientific">Candidatus Kapaibacterium thiocyanatum</name>
    <dbReference type="NCBI Taxonomy" id="1895771"/>
    <lineage>
        <taxon>Bacteria</taxon>
        <taxon>Pseudomonadati</taxon>
        <taxon>Candidatus Kapaibacteriota</taxon>
        <taxon>Candidatus Kapaibacteriia</taxon>
        <taxon>Candidatus Kapaibacteriales</taxon>
        <taxon>Candidatus Kapaibacteriaceae</taxon>
        <taxon>Candidatus Kapaibacterium</taxon>
    </lineage>
</organism>
<dbReference type="STRING" id="1895771.BGO89_01515"/>
<dbReference type="InterPro" id="IPR015797">
    <property type="entry name" value="NUDIX_hydrolase-like_dom_sf"/>
</dbReference>
<feature type="domain" description="Nudix hydrolase" evidence="1">
    <location>
        <begin position="48"/>
        <end position="181"/>
    </location>
</feature>
<reference evidence="2 3" key="1">
    <citation type="submission" date="2016-09" db="EMBL/GenBank/DDBJ databases">
        <title>Genome-resolved meta-omics ties microbial dynamics to process performance in biotechnology for thiocyanate degradation.</title>
        <authorList>
            <person name="Kantor R.S."/>
            <person name="Huddy R.J."/>
            <person name="Iyer R."/>
            <person name="Thomas B.C."/>
            <person name="Brown C.T."/>
            <person name="Anantharaman K."/>
            <person name="Tringe S."/>
            <person name="Hettich R.L."/>
            <person name="Harrison S.T."/>
            <person name="Banfield J.F."/>
        </authorList>
    </citation>
    <scope>NUCLEOTIDE SEQUENCE [LARGE SCALE GENOMIC DNA]</scope>
    <source>
        <strain evidence="2">59-99</strain>
    </source>
</reference>